<dbReference type="InterPro" id="IPR036388">
    <property type="entry name" value="WH-like_DNA-bd_sf"/>
</dbReference>
<feature type="domain" description="Smf/DprA SLOG" evidence="2">
    <location>
        <begin position="104"/>
        <end position="310"/>
    </location>
</feature>
<dbReference type="NCBIfam" id="TIGR00732">
    <property type="entry name" value="dprA"/>
    <property type="match status" value="1"/>
</dbReference>
<dbReference type="SUPFAM" id="SSF102405">
    <property type="entry name" value="MCP/YpsA-like"/>
    <property type="match status" value="1"/>
</dbReference>
<name>A0A2T0BRA0_9CLOT</name>
<dbReference type="PANTHER" id="PTHR43022:SF1">
    <property type="entry name" value="PROTEIN SMF"/>
    <property type="match status" value="1"/>
</dbReference>
<sequence>MKKGIFYRQALPGPENYLMGCELFMDIYDLWFSSVKISNKIKNSILKKFKSTRQIYIHSIYNDNSVFLGENCGKICGEFKKAWNKYELESLMEYSLKKGIDTVNCCDKNYPARLKNYDDSPAILFYRGDIERLKQVSVGMVGARNCSLYGRNVASLLGKEVSSNNVNIISGMARGIDSCCHRAAVENDGYTCAVLGSGLDVIYPRENAKLYDGILENGCILSEFMPKTKPYSYNFPMRNRIISGLSDLVIVIEAGNKSGALITAGCALEQGKDVMAVPGSIFSPQSKGTNTLIREGAHVFTCLEDLFQMLPVRYMKERYAKESTLNATQEKICKLIGHIPMHIDEICRITNIDIKRLYELLFELQLNGKIICLQGNYYVNVKCSKDVMN</sequence>
<feature type="domain" description="DprA winged helix" evidence="3">
    <location>
        <begin position="320"/>
        <end position="376"/>
    </location>
</feature>
<evidence type="ECO:0000259" key="3">
    <source>
        <dbReference type="Pfam" id="PF17782"/>
    </source>
</evidence>
<dbReference type="Gene3D" id="3.40.50.450">
    <property type="match status" value="1"/>
</dbReference>
<dbReference type="PANTHER" id="PTHR43022">
    <property type="entry name" value="PROTEIN SMF"/>
    <property type="match status" value="1"/>
</dbReference>
<dbReference type="EMBL" id="PVXP01000004">
    <property type="protein sequence ID" value="PRR86396.1"/>
    <property type="molecule type" value="Genomic_DNA"/>
</dbReference>
<proteinExistence type="inferred from homology"/>
<accession>A0A2T0BRA0</accession>
<keyword evidence="5" id="KW-1185">Reference proteome</keyword>
<dbReference type="GO" id="GO:0009294">
    <property type="term" value="P:DNA-mediated transformation"/>
    <property type="evidence" value="ECO:0007669"/>
    <property type="project" value="InterPro"/>
</dbReference>
<dbReference type="InterPro" id="IPR003488">
    <property type="entry name" value="DprA"/>
</dbReference>
<dbReference type="Pfam" id="PF02481">
    <property type="entry name" value="DNA_processg_A"/>
    <property type="match status" value="1"/>
</dbReference>
<comment type="caution">
    <text evidence="4">The sequence shown here is derived from an EMBL/GenBank/DDBJ whole genome shotgun (WGS) entry which is preliminary data.</text>
</comment>
<evidence type="ECO:0000313" key="4">
    <source>
        <dbReference type="EMBL" id="PRR86396.1"/>
    </source>
</evidence>
<dbReference type="AlphaFoldDB" id="A0A2T0BRA0"/>
<organism evidence="4 5">
    <name type="scientific">Clostridium luticellarii</name>
    <dbReference type="NCBI Taxonomy" id="1691940"/>
    <lineage>
        <taxon>Bacteria</taxon>
        <taxon>Bacillati</taxon>
        <taxon>Bacillota</taxon>
        <taxon>Clostridia</taxon>
        <taxon>Eubacteriales</taxon>
        <taxon>Clostridiaceae</taxon>
        <taxon>Clostridium</taxon>
    </lineage>
</organism>
<evidence type="ECO:0000259" key="2">
    <source>
        <dbReference type="Pfam" id="PF02481"/>
    </source>
</evidence>
<dbReference type="InterPro" id="IPR041614">
    <property type="entry name" value="DprA_WH"/>
</dbReference>
<evidence type="ECO:0000256" key="1">
    <source>
        <dbReference type="ARBA" id="ARBA00006525"/>
    </source>
</evidence>
<evidence type="ECO:0000313" key="5">
    <source>
        <dbReference type="Proteomes" id="UP000237798"/>
    </source>
</evidence>
<dbReference type="Pfam" id="PF17782">
    <property type="entry name" value="WHD_DprA"/>
    <property type="match status" value="1"/>
</dbReference>
<dbReference type="InterPro" id="IPR057666">
    <property type="entry name" value="DrpA_SLOG"/>
</dbReference>
<dbReference type="Proteomes" id="UP000237798">
    <property type="component" value="Unassembled WGS sequence"/>
</dbReference>
<reference evidence="4 5" key="1">
    <citation type="submission" date="2018-03" db="EMBL/GenBank/DDBJ databases">
        <title>Genome sequence of Clostridium luticellarii DSM 29923.</title>
        <authorList>
            <person name="Poehlein A."/>
            <person name="Daniel R."/>
        </authorList>
    </citation>
    <scope>NUCLEOTIDE SEQUENCE [LARGE SCALE GENOMIC DNA]</scope>
    <source>
        <strain evidence="4 5">DSM 29923</strain>
    </source>
</reference>
<dbReference type="Gene3D" id="1.10.10.10">
    <property type="entry name" value="Winged helix-like DNA-binding domain superfamily/Winged helix DNA-binding domain"/>
    <property type="match status" value="1"/>
</dbReference>
<comment type="similarity">
    <text evidence="1">Belongs to the DprA/Smf family.</text>
</comment>
<gene>
    <name evidence="4" type="ORF">CLLU_04940</name>
</gene>
<protein>
    <submittedName>
        <fullName evidence="4">Uncharacterized protein</fullName>
    </submittedName>
</protein>